<comment type="caution">
    <text evidence="1">The sequence shown here is derived from an EMBL/GenBank/DDBJ whole genome shotgun (WGS) entry which is preliminary data.</text>
</comment>
<keyword evidence="2" id="KW-1185">Reference proteome</keyword>
<accession>A0AAD5IUY0</accession>
<dbReference type="AlphaFoldDB" id="A0AAD5IUY0"/>
<gene>
    <name evidence="1" type="ORF">LWI28_015747</name>
</gene>
<reference evidence="1" key="1">
    <citation type="journal article" date="2022" name="Plant J.">
        <title>Strategies of tolerance reflected in two North American maple genomes.</title>
        <authorList>
            <person name="McEvoy S.L."/>
            <person name="Sezen U.U."/>
            <person name="Trouern-Trend A."/>
            <person name="McMahon S.M."/>
            <person name="Schaberg P.G."/>
            <person name="Yang J."/>
            <person name="Wegrzyn J.L."/>
            <person name="Swenson N.G."/>
        </authorList>
    </citation>
    <scope>NUCLEOTIDE SEQUENCE</scope>
    <source>
        <strain evidence="1">91603</strain>
    </source>
</reference>
<reference evidence="1" key="2">
    <citation type="submission" date="2023-02" db="EMBL/GenBank/DDBJ databases">
        <authorList>
            <person name="Swenson N.G."/>
            <person name="Wegrzyn J.L."/>
            <person name="Mcevoy S.L."/>
        </authorList>
    </citation>
    <scope>NUCLEOTIDE SEQUENCE</scope>
    <source>
        <strain evidence="1">91603</strain>
        <tissue evidence="1">Leaf</tissue>
    </source>
</reference>
<dbReference type="EMBL" id="JAJSOW010000102">
    <property type="protein sequence ID" value="KAI9177482.1"/>
    <property type="molecule type" value="Genomic_DNA"/>
</dbReference>
<sequence length="193" mass="21652">MILDSIDNAFEVLKNIDQIYYEDKIALKRFVSLRINKKRNACQASRRKVCPGCFFKPNLGLKAGGLSFFDKGIGPHRPSNYATDKRLLGHNLDVAQGRACSLIKDKSLKEAKGGGDGLKNAQVDNSGLYCDFDMGMGSIFIESFDFSNEKLPFKDNNEMFISIPVEWEGNDGVFNNSKMRKDKLFYLAARGMV</sequence>
<name>A0AAD5IUY0_ACENE</name>
<dbReference type="Proteomes" id="UP001064489">
    <property type="component" value="Chromosome 5"/>
</dbReference>
<proteinExistence type="predicted"/>
<protein>
    <submittedName>
        <fullName evidence="1">Uncharacterized protein</fullName>
    </submittedName>
</protein>
<evidence type="ECO:0000313" key="1">
    <source>
        <dbReference type="EMBL" id="KAI9177482.1"/>
    </source>
</evidence>
<evidence type="ECO:0000313" key="2">
    <source>
        <dbReference type="Proteomes" id="UP001064489"/>
    </source>
</evidence>
<organism evidence="1 2">
    <name type="scientific">Acer negundo</name>
    <name type="common">Box elder</name>
    <dbReference type="NCBI Taxonomy" id="4023"/>
    <lineage>
        <taxon>Eukaryota</taxon>
        <taxon>Viridiplantae</taxon>
        <taxon>Streptophyta</taxon>
        <taxon>Embryophyta</taxon>
        <taxon>Tracheophyta</taxon>
        <taxon>Spermatophyta</taxon>
        <taxon>Magnoliopsida</taxon>
        <taxon>eudicotyledons</taxon>
        <taxon>Gunneridae</taxon>
        <taxon>Pentapetalae</taxon>
        <taxon>rosids</taxon>
        <taxon>malvids</taxon>
        <taxon>Sapindales</taxon>
        <taxon>Sapindaceae</taxon>
        <taxon>Hippocastanoideae</taxon>
        <taxon>Acereae</taxon>
        <taxon>Acer</taxon>
    </lineage>
</organism>